<reference evidence="1" key="1">
    <citation type="journal article" date="2020" name="Stud. Mycol.">
        <title>101 Dothideomycetes genomes: a test case for predicting lifestyles and emergence of pathogens.</title>
        <authorList>
            <person name="Haridas S."/>
            <person name="Albert R."/>
            <person name="Binder M."/>
            <person name="Bloem J."/>
            <person name="Labutti K."/>
            <person name="Salamov A."/>
            <person name="Andreopoulos B."/>
            <person name="Baker S."/>
            <person name="Barry K."/>
            <person name="Bills G."/>
            <person name="Bluhm B."/>
            <person name="Cannon C."/>
            <person name="Castanera R."/>
            <person name="Culley D."/>
            <person name="Daum C."/>
            <person name="Ezra D."/>
            <person name="Gonzalez J."/>
            <person name="Henrissat B."/>
            <person name="Kuo A."/>
            <person name="Liang C."/>
            <person name="Lipzen A."/>
            <person name="Lutzoni F."/>
            <person name="Magnuson J."/>
            <person name="Mondo S."/>
            <person name="Nolan M."/>
            <person name="Ohm R."/>
            <person name="Pangilinan J."/>
            <person name="Park H.-J."/>
            <person name="Ramirez L."/>
            <person name="Alfaro M."/>
            <person name="Sun H."/>
            <person name="Tritt A."/>
            <person name="Yoshinaga Y."/>
            <person name="Zwiers L.-H."/>
            <person name="Turgeon B."/>
            <person name="Goodwin S."/>
            <person name="Spatafora J."/>
            <person name="Crous P."/>
            <person name="Grigoriev I."/>
        </authorList>
    </citation>
    <scope>NUCLEOTIDE SEQUENCE</scope>
    <source>
        <strain evidence="1">ATCC 200398</strain>
    </source>
</reference>
<organism evidence="1 2">
    <name type="scientific">Lindgomyces ingoldianus</name>
    <dbReference type="NCBI Taxonomy" id="673940"/>
    <lineage>
        <taxon>Eukaryota</taxon>
        <taxon>Fungi</taxon>
        <taxon>Dikarya</taxon>
        <taxon>Ascomycota</taxon>
        <taxon>Pezizomycotina</taxon>
        <taxon>Dothideomycetes</taxon>
        <taxon>Pleosporomycetidae</taxon>
        <taxon>Pleosporales</taxon>
        <taxon>Lindgomycetaceae</taxon>
        <taxon>Lindgomyces</taxon>
    </lineage>
</organism>
<proteinExistence type="predicted"/>
<keyword evidence="2" id="KW-1185">Reference proteome</keyword>
<evidence type="ECO:0000313" key="2">
    <source>
        <dbReference type="Proteomes" id="UP000799755"/>
    </source>
</evidence>
<dbReference type="Proteomes" id="UP000799755">
    <property type="component" value="Unassembled WGS sequence"/>
</dbReference>
<accession>A0ACB6QL59</accession>
<sequence>MKGNPIAPGFKFQPLSPSQASIFQYTVPMLSGSSDGVRYLEFYHHCAGPTLSSKFDNEFWSRIAIQMAQSESAVRHALIALGYLYKTEPGNLKHARSGFAADHQRRTLIFHYNKAVRCLIYRMADSSYVPEVGLVTCILFICIEFLRGNYHTAFIHLNSGLKIISEWQQGRLNSSLVSPLSSQSSLAISREFSGPTTMIEDSLIPMFTRAIASALLYGVRIEQIFEIPCPRPQSFPERPFTTILEAQSSIHELRNPTILFARTMAQKLIRRKLITAEDLQHQTHLLECHHAWIRALQILEHEGSLSKEDKVVASSLKVGYYSTYIMLACATEVRQKPHDAHISSFKAINHHAKVVLDSMGFHASSSSSPPSVHPSSPSSACGGATSVSPPRPSSRAAANFTFEISLIPCLHFTATRCRCPITRREAVSLLALNPPREALWDAEQHVAVSNRVIEIEESEVDPGTGWPVERTRLWCAVIDGNMDQNGGFWVIFALASWVQEREFSRASGERRRLDSQWEEWFVL</sequence>
<dbReference type="EMBL" id="MU003522">
    <property type="protein sequence ID" value="KAF2467052.1"/>
    <property type="molecule type" value="Genomic_DNA"/>
</dbReference>
<gene>
    <name evidence="1" type="ORF">BDR25DRAFT_336206</name>
</gene>
<evidence type="ECO:0000313" key="1">
    <source>
        <dbReference type="EMBL" id="KAF2467052.1"/>
    </source>
</evidence>
<name>A0ACB6QL59_9PLEO</name>
<protein>
    <submittedName>
        <fullName evidence="1">Uncharacterized protein</fullName>
    </submittedName>
</protein>
<comment type="caution">
    <text evidence="1">The sequence shown here is derived from an EMBL/GenBank/DDBJ whole genome shotgun (WGS) entry which is preliminary data.</text>
</comment>